<evidence type="ECO:0000313" key="2">
    <source>
        <dbReference type="EMBL" id="KAL2793955.1"/>
    </source>
</evidence>
<proteinExistence type="predicted"/>
<protein>
    <submittedName>
        <fullName evidence="2">Uncharacterized protein</fullName>
    </submittedName>
</protein>
<comment type="caution">
    <text evidence="2">The sequence shown here is derived from an EMBL/GenBank/DDBJ whole genome shotgun (WGS) entry which is preliminary data.</text>
</comment>
<name>A0ABR4G4M1_9EURO</name>
<dbReference type="Proteomes" id="UP001610563">
    <property type="component" value="Unassembled WGS sequence"/>
</dbReference>
<feature type="region of interest" description="Disordered" evidence="1">
    <location>
        <begin position="1"/>
        <end position="81"/>
    </location>
</feature>
<keyword evidence="3" id="KW-1185">Reference proteome</keyword>
<feature type="compositionally biased region" description="Low complexity" evidence="1">
    <location>
        <begin position="327"/>
        <end position="341"/>
    </location>
</feature>
<evidence type="ECO:0000313" key="3">
    <source>
        <dbReference type="Proteomes" id="UP001610563"/>
    </source>
</evidence>
<accession>A0ABR4G4M1</accession>
<gene>
    <name evidence="2" type="ORF">BJX66DRAFT_338382</name>
</gene>
<evidence type="ECO:0000256" key="1">
    <source>
        <dbReference type="SAM" id="MobiDB-lite"/>
    </source>
</evidence>
<feature type="region of interest" description="Disordered" evidence="1">
    <location>
        <begin position="300"/>
        <end position="341"/>
    </location>
</feature>
<feature type="compositionally biased region" description="Basic and acidic residues" evidence="1">
    <location>
        <begin position="33"/>
        <end position="71"/>
    </location>
</feature>
<reference evidence="2 3" key="1">
    <citation type="submission" date="2024-07" db="EMBL/GenBank/DDBJ databases">
        <title>Section-level genome sequencing and comparative genomics of Aspergillus sections Usti and Cavernicolus.</title>
        <authorList>
            <consortium name="Lawrence Berkeley National Laboratory"/>
            <person name="Nybo J.L."/>
            <person name="Vesth T.C."/>
            <person name="Theobald S."/>
            <person name="Frisvad J.C."/>
            <person name="Larsen T.O."/>
            <person name="Kjaerboelling I."/>
            <person name="Rothschild-Mancinelli K."/>
            <person name="Lyhne E.K."/>
            <person name="Kogle M.E."/>
            <person name="Barry K."/>
            <person name="Clum A."/>
            <person name="Na H."/>
            <person name="Ledsgaard L."/>
            <person name="Lin J."/>
            <person name="Lipzen A."/>
            <person name="Kuo A."/>
            <person name="Riley R."/>
            <person name="Mondo S."/>
            <person name="Labutti K."/>
            <person name="Haridas S."/>
            <person name="Pangalinan J."/>
            <person name="Salamov A.A."/>
            <person name="Simmons B.A."/>
            <person name="Magnuson J.K."/>
            <person name="Chen J."/>
            <person name="Drula E."/>
            <person name="Henrissat B."/>
            <person name="Wiebenga A."/>
            <person name="Lubbers R.J."/>
            <person name="Gomes A.C."/>
            <person name="Makela M.R."/>
            <person name="Stajich J."/>
            <person name="Grigoriev I.V."/>
            <person name="Mortensen U.H."/>
            <person name="De Vries R.P."/>
            <person name="Baker S.E."/>
            <person name="Andersen M.R."/>
        </authorList>
    </citation>
    <scope>NUCLEOTIDE SEQUENCE [LARGE SCALE GENOMIC DNA]</scope>
    <source>
        <strain evidence="2 3">CBS 209.92</strain>
    </source>
</reference>
<organism evidence="2 3">
    <name type="scientific">Aspergillus keveii</name>
    <dbReference type="NCBI Taxonomy" id="714993"/>
    <lineage>
        <taxon>Eukaryota</taxon>
        <taxon>Fungi</taxon>
        <taxon>Dikarya</taxon>
        <taxon>Ascomycota</taxon>
        <taxon>Pezizomycotina</taxon>
        <taxon>Eurotiomycetes</taxon>
        <taxon>Eurotiomycetidae</taxon>
        <taxon>Eurotiales</taxon>
        <taxon>Aspergillaceae</taxon>
        <taxon>Aspergillus</taxon>
        <taxon>Aspergillus subgen. Nidulantes</taxon>
    </lineage>
</organism>
<sequence>MSAPAPPAEGSSNGGGNNNTTPEKPPHSQPQSQEKEKEKEEEKQKEKGKEKEKEKEPGKDKDKDPEEEGKTEASGPPETCTNETCLTLQTFCKTCLQTARNINSAIPLPKSSTQQEIQAWVWKQISRLHLFYPTRDDRRNELRGEHKHPRVRICAVERVKDVSEGGGDFADFNDITTPHSGMLSVQECSWQDTTKSFITYSSPFVGASIGSEEAQERRMARAKMPWWAKTRARTAEREVLMLVDFPEEVKEGDEVFKLFLDGFGKRVEVVEVKFPGADSTWNAHQLAWWVYTHPAQNGDAGFSAATLKEQGARRRRRRRSKSRRQSESQPQQTYTQQQPQQQPQQQQWQWVLQQPQQLWYQVTTPVAWVTPISVDPNYSTAPAVETERIPTAREARRMQTKTPRWMKNIKFKP</sequence>
<feature type="compositionally biased region" description="Basic residues" evidence="1">
    <location>
        <begin position="313"/>
        <end position="323"/>
    </location>
</feature>
<dbReference type="EMBL" id="JBFTWV010000051">
    <property type="protein sequence ID" value="KAL2793955.1"/>
    <property type="molecule type" value="Genomic_DNA"/>
</dbReference>